<organism evidence="2 3">
    <name type="scientific">Cryptosporidium xiaoi</name>
    <dbReference type="NCBI Taxonomy" id="659607"/>
    <lineage>
        <taxon>Eukaryota</taxon>
        <taxon>Sar</taxon>
        <taxon>Alveolata</taxon>
        <taxon>Apicomplexa</taxon>
        <taxon>Conoidasida</taxon>
        <taxon>Coccidia</taxon>
        <taxon>Eucoccidiorida</taxon>
        <taxon>Eimeriorina</taxon>
        <taxon>Cryptosporidiidae</taxon>
        <taxon>Cryptosporidium</taxon>
    </lineage>
</organism>
<keyword evidence="1" id="KW-1133">Transmembrane helix</keyword>
<gene>
    <name evidence="2" type="ORF">RS030_142215</name>
</gene>
<feature type="transmembrane region" description="Helical" evidence="1">
    <location>
        <begin position="1622"/>
        <end position="1642"/>
    </location>
</feature>
<accession>A0AAV9Y174</accession>
<sequence>MYYNNLSSVNRVLSSSSIIPISLWKHDESHLFHKNAQILSDINGGKLCIKCVREIFTNKLKSSTYLSQICEDLILLIKCERSKGVIKYIIGELLRDDGMFVINELNNTIDEILINNVINLGITLLNKHFSIAENNKKLALCRNLTDQIVNRVNENNVNIKPIVKLLFFIFDDNLSVYSNIMLDDFVESDEKLKKFGNILYKLEKESIKYLFPLFVRIIDYKPDKTIKELLGGKGLVLSLIFNQYSEEMKLFRYILEFYMYIILRNENQFSYLIFENDKNVQNKLILNILNGINKVATQFSKSGEYMRYRSEINQIKNRKNGLCEDKLGVLNNGFEMNKSNKVIYNLDDEIDLFNKRNLDSDLNYDSSECKNNNIKHLYSSEIRGCESNYNVSKIKSGEDGDYKLIRNIIIFFKAFLLYKSNSFGVDKLNHSGCKNDLSWILNDEKFDVIQKITEWLIELLKNSIDVEFDDLLLDCILEVFTNSECRTSKNNELLMQNQKNTCGEDFIGGMSQYNCSFDDVKSKNNESDKEKSIDNLKKIDDHTIYNIKLMNIKSKRVAIKRIRSDKEDLINSGSLDYKREDMNATKNIEVKYNDKKTIKEYCFHKIFTLKHGQYLIDILLELLDDYLHKYCFVRSKNNGSLYDEKYKYLVNNKNRIEDIMLKIIKVIFNISESIAIQSCPRQIYALCWFMEYVITEEDSGEFSAPPIPLFGSSNMDMIMQTINTNEPLERVLLNITRKNLKDENWQDNNVSDRFKSNKGYNNGIDNRTLNNNTSNIQITICNEIISLINEICVNLKIKLENIMNSQNYTNGTGIKIKELWKLNGTIYNRELLLEYFSYIIITAKKLNEVKEINIINLIYSTNILFELYSSELSTRDYGLLSLCQLNLIENIINVNSTNFVEDDDEFSEINSDLGNGKFEHSIKDKSDIFSLILMIDKRIQNQLDNDNNKIVYDILIESKRKIELFIYNKIGAQIVFKWLKNQNENNELNSSDSSNSKVAKKKRGLDFEMFCNKNINNSLISKCNTNKFINNNVLYKWITYIANQLLDPILDENEINNRVKHISGNKIKQSLLLDDSVSNDTICITISLLFFCYKYYPRQIYSFVLSNIREENDEMNLELSSISKTTRNIPTRIILYYSYILMNDINENDSSNICLSYNAIVDKMLFILVNTKIRKREWLLWHTHKFEKMDVFSKSLELLLRERNNIKDYNTLKNIEELLYKWIYNRITEYSRYQVCTETTYINFSMSPIIEKSIVNNLSLIKYEIKQLIRLSSIKFVNKELNNTEYEEYLYKLFMNLNIYLYSLSHYIKNNNITNQLTIEEITLPVKLLLNNKDEYDNNLKYVLTEIYLDFINAFIVNSQMRIITSESEDEDINYLSNMLITLIIDLTSWINSVYNTNNIMKLNIIKYLNIIINVILDYLTGNYNNRKYTIYKIKQLFTTYIQNESTILLFEKMINYLIECNKMNNNIVINNTGYLVVLSLIVFSLLFKTIGIGCENKMTKLMNTFIFHPTALVHGGKDASNIHNRCSMNNDINIKNINYCEYCINYGLNHENSLLKLTTMVSFIILILNDSQEIGFSSVTNSNASQKIIKDVYLYSIVQIFELMGISGNSNREYNENNLQFVNRVLSQGYMSIIITILYFYNNKMLTLSLVNNLYIQKYLANCLIADIINTNDTFELSNNFITEDSNSHREQNLCSLRLYYLTLCSYLTFIIHSSPWWFNSSKELLTVPVIKKFGKLYKISKINYNDNTQDDTWKYLYVMTEILLKSMMKINTDNCLLEYRNKHDNCFDNNSRIKQIYNDNNEITQIDKYNDVNNTVNGVCSDGFNLFYNLIQEILVDKENKENNYDLMSLNGYSERKKSDCFEKNSSLEGNIHVFFENEHNFKLNVIDTKRNINISMNNNKANDNNIDSKLIESNKLIIKVLQFILNLMYKQVLD</sequence>
<feature type="transmembrane region" description="Helical" evidence="1">
    <location>
        <begin position="1474"/>
        <end position="1495"/>
    </location>
</feature>
<dbReference type="EMBL" id="JAWDEY010000005">
    <property type="protein sequence ID" value="KAK6590676.1"/>
    <property type="molecule type" value="Genomic_DNA"/>
</dbReference>
<proteinExistence type="predicted"/>
<evidence type="ECO:0000313" key="2">
    <source>
        <dbReference type="EMBL" id="KAK6590676.1"/>
    </source>
</evidence>
<keyword evidence="1" id="KW-0812">Transmembrane</keyword>
<keyword evidence="3" id="KW-1185">Reference proteome</keyword>
<reference evidence="2 3" key="1">
    <citation type="submission" date="2023-10" db="EMBL/GenBank/DDBJ databases">
        <title>Comparative genomics analysis reveals potential genetic determinants of host preference in Cryptosporidium xiaoi.</title>
        <authorList>
            <person name="Xiao L."/>
            <person name="Li J."/>
        </authorList>
    </citation>
    <scope>NUCLEOTIDE SEQUENCE [LARGE SCALE GENOMIC DNA]</scope>
    <source>
        <strain evidence="2 3">52996</strain>
    </source>
</reference>
<evidence type="ECO:0000256" key="1">
    <source>
        <dbReference type="SAM" id="Phobius"/>
    </source>
</evidence>
<dbReference type="Proteomes" id="UP001311799">
    <property type="component" value="Unassembled WGS sequence"/>
</dbReference>
<keyword evidence="1" id="KW-0472">Membrane</keyword>
<name>A0AAV9Y174_9CRYT</name>
<evidence type="ECO:0000313" key="3">
    <source>
        <dbReference type="Proteomes" id="UP001311799"/>
    </source>
</evidence>
<protein>
    <submittedName>
        <fullName evidence="2">Uncharacterized protein</fullName>
    </submittedName>
</protein>
<comment type="caution">
    <text evidence="2">The sequence shown here is derived from an EMBL/GenBank/DDBJ whole genome shotgun (WGS) entry which is preliminary data.</text>
</comment>